<dbReference type="InterPro" id="IPR000595">
    <property type="entry name" value="cNMP-bd_dom"/>
</dbReference>
<reference evidence="6" key="2">
    <citation type="submission" date="2025-08" db="UniProtKB">
        <authorList>
            <consortium name="RefSeq"/>
        </authorList>
    </citation>
    <scope>IDENTIFICATION</scope>
    <source>
        <tissue evidence="6">Leaves</tissue>
    </source>
</reference>
<feature type="domain" description="Protein kinase" evidence="3">
    <location>
        <begin position="78"/>
        <end position="367"/>
    </location>
</feature>
<dbReference type="Gene3D" id="3.30.200.20">
    <property type="entry name" value="Phosphorylase Kinase, domain 1"/>
    <property type="match status" value="2"/>
</dbReference>
<organism evidence="5 6">
    <name type="scientific">Coffea arabica</name>
    <name type="common">Arabian coffee</name>
    <dbReference type="NCBI Taxonomy" id="13443"/>
    <lineage>
        <taxon>Eukaryota</taxon>
        <taxon>Viridiplantae</taxon>
        <taxon>Streptophyta</taxon>
        <taxon>Embryophyta</taxon>
        <taxon>Tracheophyta</taxon>
        <taxon>Spermatophyta</taxon>
        <taxon>Magnoliopsida</taxon>
        <taxon>eudicotyledons</taxon>
        <taxon>Gunneridae</taxon>
        <taxon>Pentapetalae</taxon>
        <taxon>asterids</taxon>
        <taxon>lamiids</taxon>
        <taxon>Gentianales</taxon>
        <taxon>Rubiaceae</taxon>
        <taxon>Ixoroideae</taxon>
        <taxon>Gardenieae complex</taxon>
        <taxon>Bertiereae - Coffeeae clade</taxon>
        <taxon>Coffeeae</taxon>
        <taxon>Coffea</taxon>
    </lineage>
</organism>
<dbReference type="InterPro" id="IPR001245">
    <property type="entry name" value="Ser-Thr/Tyr_kinase_cat_dom"/>
</dbReference>
<feature type="domain" description="Cyclic nucleotide-binding" evidence="4">
    <location>
        <begin position="72"/>
        <end position="133"/>
    </location>
</feature>
<evidence type="ECO:0000259" key="4">
    <source>
        <dbReference type="PROSITE" id="PS50042"/>
    </source>
</evidence>
<dbReference type="Proteomes" id="UP001652660">
    <property type="component" value="Chromosome 10e"/>
</dbReference>
<dbReference type="GO" id="GO:0005886">
    <property type="term" value="C:plasma membrane"/>
    <property type="evidence" value="ECO:0007669"/>
    <property type="project" value="UniProtKB-SubCell"/>
</dbReference>
<proteinExistence type="predicted"/>
<evidence type="ECO:0000256" key="2">
    <source>
        <dbReference type="ARBA" id="ARBA00022475"/>
    </source>
</evidence>
<dbReference type="RefSeq" id="XP_027091202.1">
    <property type="nucleotide sequence ID" value="XM_027235401.2"/>
</dbReference>
<evidence type="ECO:0000259" key="3">
    <source>
        <dbReference type="PROSITE" id="PS50011"/>
    </source>
</evidence>
<keyword evidence="2" id="KW-1003">Cell membrane</keyword>
<name>A0A6P6UNB4_COFAR</name>
<dbReference type="PROSITE" id="PS50011">
    <property type="entry name" value="PROTEIN_KINASE_DOM"/>
    <property type="match status" value="2"/>
</dbReference>
<protein>
    <submittedName>
        <fullName evidence="6">Uncharacterized protein isoform X1</fullName>
    </submittedName>
</protein>
<dbReference type="OrthoDB" id="1936432at2759"/>
<sequence>MARSYDNWERLVTATLRREDLRLTAQRTPSDLSLASLSPFSSFNLASSSRQVSSFNLSRLLVGESFSYNQILQVTDYLSASNLIKHGNSGDLFYGVLKRRIGVLKRGTQVIVKKIDLSSVTKESRFIAELQVLGEVSHHHRFIPLIGHCLENEKKFLVYKNMAIKDLSTSLPRKIDSGNLRQLPLMDWITRLKMATEVAEGLCYLHQCVPPLVHSNIQASSIHLDDKFEVRLSLFEVFAEENNMRQNGISRAFGQGIIGTSKESHTSCSNDVYNFGKVLLELVTGKLGLSATDDSTTNGWMANVLSYILPDNAELIMNIIDSSLVMAKHVLAQVWAVSFIAKACLSPESSKRPQMAQILLALEHIKSSGFTSRTPKTTGNNDSVGVAMEIAETLWGSKLEGRTGPATAYTETLGSGTASSNHGISQAGGSEETCPNGGIFAHPSLTTFSYSELLEATRHFGSDLAVREVEFGRVYQAWLPDKSSSKHGNGSLVAVRNMSSEYMQLLKSRIRSLAVRNMSSEYMKQLVKVMETKLSRIHSLGKLSHPNLVKFLGYCEEKELFVVHEFMQNGSLDNHLFAGGSDVQPLSWDTRLNILIGAARGLAFLHATEKQGFREYFGTSDILLDVDYNVKILGVGPAKIAPYEVHPNFFRNRRDVDPPPGNVFPGADAGLMNVKSDVYDFGVVLVAMLTGLSTKNRHRLSWVEIHPITYFMSLERNKLEKIMDPKLEGKYPFKPAQKLAFLASMCLQHEPQFRPSMKEVVEELERVAAAKEEGNRRALIKQKAHQHIQQL</sequence>
<dbReference type="InterPro" id="IPR000719">
    <property type="entry name" value="Prot_kinase_dom"/>
</dbReference>
<accession>A0A6P6UNB4</accession>
<dbReference type="SUPFAM" id="SSF56112">
    <property type="entry name" value="Protein kinase-like (PK-like)"/>
    <property type="match status" value="2"/>
</dbReference>
<dbReference type="PROSITE" id="PS50042">
    <property type="entry name" value="CNMP_BINDING_3"/>
    <property type="match status" value="1"/>
</dbReference>
<comment type="subcellular location">
    <subcellularLocation>
        <location evidence="1">Cell membrane</location>
    </subcellularLocation>
</comment>
<evidence type="ECO:0000313" key="6">
    <source>
        <dbReference type="RefSeq" id="XP_027091202.1"/>
    </source>
</evidence>
<dbReference type="FunFam" id="3.30.200.20:FF:000433">
    <property type="entry name" value="Predicted protein"/>
    <property type="match status" value="1"/>
</dbReference>
<dbReference type="Pfam" id="PF07714">
    <property type="entry name" value="PK_Tyr_Ser-Thr"/>
    <property type="match status" value="2"/>
</dbReference>
<keyword evidence="5" id="KW-1185">Reference proteome</keyword>
<dbReference type="InterPro" id="IPR011009">
    <property type="entry name" value="Kinase-like_dom_sf"/>
</dbReference>
<dbReference type="FunFam" id="1.10.510.10:FF:000448">
    <property type="entry name" value="Putative LRR receptor-like serine/threonine-protein kinase"/>
    <property type="match status" value="1"/>
</dbReference>
<dbReference type="AlphaFoldDB" id="A0A6P6UNB4"/>
<dbReference type="GeneID" id="113712111"/>
<dbReference type="Gene3D" id="1.10.510.10">
    <property type="entry name" value="Transferase(Phosphotransferase) domain 1"/>
    <property type="match status" value="2"/>
</dbReference>
<evidence type="ECO:0000256" key="1">
    <source>
        <dbReference type="ARBA" id="ARBA00004236"/>
    </source>
</evidence>
<dbReference type="GO" id="GO:0005524">
    <property type="term" value="F:ATP binding"/>
    <property type="evidence" value="ECO:0007669"/>
    <property type="project" value="InterPro"/>
</dbReference>
<dbReference type="PANTHER" id="PTHR45621">
    <property type="entry name" value="OS01G0588500 PROTEIN-RELATED"/>
    <property type="match status" value="1"/>
</dbReference>
<evidence type="ECO:0000313" key="5">
    <source>
        <dbReference type="Proteomes" id="UP001652660"/>
    </source>
</evidence>
<gene>
    <name evidence="6" type="primary">LOC113712111</name>
</gene>
<dbReference type="InterPro" id="IPR050823">
    <property type="entry name" value="Plant_Ser_Thr_Prot_Kinase"/>
</dbReference>
<feature type="domain" description="Protein kinase" evidence="3">
    <location>
        <begin position="460"/>
        <end position="767"/>
    </location>
</feature>
<keyword evidence="2" id="KW-0472">Membrane</keyword>
<reference evidence="5" key="1">
    <citation type="journal article" date="2025" name="Foods">
        <title>Unveiling the Microbial Signatures of Arabica Coffee Cherries: Insights into Ripeness Specific Diversity, Functional Traits, and Implications for Quality and Safety.</title>
        <authorList>
            <consortium name="RefSeq"/>
            <person name="Tenea G.N."/>
            <person name="Cifuentes V."/>
            <person name="Reyes P."/>
            <person name="Cevallos-Vallejos M."/>
        </authorList>
    </citation>
    <scope>NUCLEOTIDE SEQUENCE [LARGE SCALE GENOMIC DNA]</scope>
</reference>
<dbReference type="GO" id="GO:0004672">
    <property type="term" value="F:protein kinase activity"/>
    <property type="evidence" value="ECO:0007669"/>
    <property type="project" value="InterPro"/>
</dbReference>